<dbReference type="Pfam" id="PF00419">
    <property type="entry name" value="Fimbrial"/>
    <property type="match status" value="1"/>
</dbReference>
<dbReference type="PANTHER" id="PTHR33420">
    <property type="entry name" value="FIMBRIAL SUBUNIT ELFA-RELATED"/>
    <property type="match status" value="1"/>
</dbReference>
<dbReference type="RefSeq" id="WP_111928816.1">
    <property type="nucleotide sequence ID" value="NZ_CADFFP010000004.1"/>
</dbReference>
<organism evidence="5 6">
    <name type="scientific">Paraburkholderia bryophila</name>
    <dbReference type="NCBI Taxonomy" id="420952"/>
    <lineage>
        <taxon>Bacteria</taxon>
        <taxon>Pseudomonadati</taxon>
        <taxon>Pseudomonadota</taxon>
        <taxon>Betaproteobacteria</taxon>
        <taxon>Burkholderiales</taxon>
        <taxon>Burkholderiaceae</taxon>
        <taxon>Paraburkholderia</taxon>
    </lineage>
</organism>
<dbReference type="GO" id="GO:0009289">
    <property type="term" value="C:pilus"/>
    <property type="evidence" value="ECO:0007669"/>
    <property type="project" value="UniProtKB-SubCell"/>
</dbReference>
<dbReference type="AlphaFoldDB" id="A0A329D879"/>
<dbReference type="EMBL" id="QLTK01000001">
    <property type="protein sequence ID" value="RAS38775.1"/>
    <property type="molecule type" value="Genomic_DNA"/>
</dbReference>
<dbReference type="Gene3D" id="2.60.40.1090">
    <property type="entry name" value="Fimbrial-type adhesion domain"/>
    <property type="match status" value="1"/>
</dbReference>
<gene>
    <name evidence="5" type="ORF">BX591_101104</name>
</gene>
<evidence type="ECO:0000259" key="4">
    <source>
        <dbReference type="Pfam" id="PF00419"/>
    </source>
</evidence>
<keyword evidence="3" id="KW-0281">Fimbrium</keyword>
<proteinExistence type="inferred from homology"/>
<sequence>MFDQFDRFDPGAGRFSAQSPNTVRYPTRFALTRAGVLVLALLPTGGAEAFPGSIRFPGNGTSLSNLAFAPTIRVPDDPSTGLVLQSASHEVGLGTPQVLCRIFETVAVNGTPEAGSTTLFKTNVAGLGVRYSIKRQANGPFTDAPYSTSFLPPVSHTAEYHIRAELVVTGPPGSGTLTTLPSLTVTFTGRCFDTVSKTQSITPGSLFTAGTCNVTTWAIHVELPPRVSPSNLASAGAVPFSIGLNCAAPVRAYMSLVDASNPGNRSAILSAAAGSTAKGVGMQILFESRALSFGVHDPDSGVRNIAFMGRMNAGTNRIPLSARYVRTGPVSGGTLKGLATFTMSYQ</sequence>
<dbReference type="PANTHER" id="PTHR33420:SF14">
    <property type="entry name" value="TYPE 1 FIMBRIN D-MANNOSE SPECIFIC ADHESIN"/>
    <property type="match status" value="1"/>
</dbReference>
<evidence type="ECO:0000313" key="6">
    <source>
        <dbReference type="Proteomes" id="UP000248918"/>
    </source>
</evidence>
<feature type="domain" description="Fimbrial-type adhesion" evidence="4">
    <location>
        <begin position="208"/>
        <end position="346"/>
    </location>
</feature>
<dbReference type="InterPro" id="IPR008966">
    <property type="entry name" value="Adhesion_dom_sf"/>
</dbReference>
<dbReference type="InterPro" id="IPR000259">
    <property type="entry name" value="Adhesion_dom_fimbrial"/>
</dbReference>
<evidence type="ECO:0000313" key="5">
    <source>
        <dbReference type="EMBL" id="RAS38775.1"/>
    </source>
</evidence>
<evidence type="ECO:0000256" key="2">
    <source>
        <dbReference type="ARBA" id="ARBA00006671"/>
    </source>
</evidence>
<dbReference type="GO" id="GO:0043709">
    <property type="term" value="P:cell adhesion involved in single-species biofilm formation"/>
    <property type="evidence" value="ECO:0007669"/>
    <property type="project" value="TreeGrafter"/>
</dbReference>
<evidence type="ECO:0000256" key="1">
    <source>
        <dbReference type="ARBA" id="ARBA00004561"/>
    </source>
</evidence>
<dbReference type="OrthoDB" id="8678921at2"/>
<comment type="similarity">
    <text evidence="2">Belongs to the fimbrial protein family.</text>
</comment>
<comment type="subcellular location">
    <subcellularLocation>
        <location evidence="1">Fimbrium</location>
    </subcellularLocation>
</comment>
<comment type="caution">
    <text evidence="5">The sequence shown here is derived from an EMBL/GenBank/DDBJ whole genome shotgun (WGS) entry which is preliminary data.</text>
</comment>
<dbReference type="SUPFAM" id="SSF49401">
    <property type="entry name" value="Bacterial adhesins"/>
    <property type="match status" value="1"/>
</dbReference>
<dbReference type="InterPro" id="IPR036937">
    <property type="entry name" value="Adhesion_dom_fimbrial_sf"/>
</dbReference>
<dbReference type="InterPro" id="IPR050263">
    <property type="entry name" value="Bact_Fimbrial_Adh_Pro"/>
</dbReference>
<reference evidence="5 6" key="1">
    <citation type="submission" date="2018-06" db="EMBL/GenBank/DDBJ databases">
        <title>Genomic Encyclopedia of Type Strains, Phase III (KMG-III): the genomes of soil and plant-associated and newly described type strains.</title>
        <authorList>
            <person name="Whitman W."/>
        </authorList>
    </citation>
    <scope>NUCLEOTIDE SEQUENCE [LARGE SCALE GENOMIC DNA]</scope>
    <source>
        <strain evidence="5 6">LMG 23644</strain>
    </source>
</reference>
<dbReference type="Gene3D" id="2.60.40.3310">
    <property type="match status" value="1"/>
</dbReference>
<evidence type="ECO:0000256" key="3">
    <source>
        <dbReference type="ARBA" id="ARBA00023263"/>
    </source>
</evidence>
<accession>A0A329D879</accession>
<protein>
    <submittedName>
        <fullName evidence="5">Type 1 fimbria pilin</fullName>
    </submittedName>
</protein>
<dbReference type="Proteomes" id="UP000248918">
    <property type="component" value="Unassembled WGS sequence"/>
</dbReference>
<name>A0A329D879_9BURK</name>